<feature type="compositionally biased region" description="Basic residues" evidence="1">
    <location>
        <begin position="434"/>
        <end position="446"/>
    </location>
</feature>
<feature type="compositionally biased region" description="Basic residues" evidence="1">
    <location>
        <begin position="602"/>
        <end position="622"/>
    </location>
</feature>
<gene>
    <name evidence="2" type="ORF">GCM10022416_25420</name>
</gene>
<feature type="compositionally biased region" description="Basic residues" evidence="1">
    <location>
        <begin position="632"/>
        <end position="650"/>
    </location>
</feature>
<feature type="compositionally biased region" description="Basic residues" evidence="1">
    <location>
        <begin position="661"/>
        <end position="678"/>
    </location>
</feature>
<keyword evidence="3" id="KW-1185">Reference proteome</keyword>
<organism evidence="2 3">
    <name type="scientific">Actinomadura keratinilytica</name>
    <dbReference type="NCBI Taxonomy" id="547461"/>
    <lineage>
        <taxon>Bacteria</taxon>
        <taxon>Bacillati</taxon>
        <taxon>Actinomycetota</taxon>
        <taxon>Actinomycetes</taxon>
        <taxon>Streptosporangiales</taxon>
        <taxon>Thermomonosporaceae</taxon>
        <taxon>Actinomadura</taxon>
    </lineage>
</organism>
<dbReference type="Proteomes" id="UP001500266">
    <property type="component" value="Unassembled WGS sequence"/>
</dbReference>
<feature type="region of interest" description="Disordered" evidence="1">
    <location>
        <begin position="571"/>
        <end position="678"/>
    </location>
</feature>
<accession>A0ABP7YPA9</accession>
<name>A0ABP7YPA9_9ACTN</name>
<dbReference type="EMBL" id="BAABDO010000029">
    <property type="protein sequence ID" value="GAA4139285.1"/>
    <property type="molecule type" value="Genomic_DNA"/>
</dbReference>
<proteinExistence type="predicted"/>
<feature type="region of interest" description="Disordered" evidence="1">
    <location>
        <begin position="340"/>
        <end position="474"/>
    </location>
</feature>
<evidence type="ECO:0000313" key="3">
    <source>
        <dbReference type="Proteomes" id="UP001500266"/>
    </source>
</evidence>
<sequence>MPGKGDLRGVQGREREAMGIRSILAGTAERAGEPGAAEPDHFRDLNLDQVVSAVAQAAGLPEVAAYFHRPLRDADLVAFRQEVFRDLEDPAVRRVAERFTASMTKTRTRLEALARRKHPPQVHRLFLEIVLDRIAAVDALADDLGAADAASSGLRALRDDVTAYVDAAYVDAASWRGLREDALRLRDRLAEVRYDLLIREDRISMAPHDADGRFDFAERVRAVFERFRQGPPPERRVEEAPVPALDAVEAGVLDLVGELFPDLFGDLAAFCASRRDFVSAEITRLDRELRFYLGYLAYLEPVREAGLPVCYPAVSATDKRLLARDVYDLAPAAEGGRVVTDDLRLTAPDASSTSPGPTRAKRHRPQRDLQFDDSERRARAQRGAAGLDRPAGRAVPVGDLRRRAVPAEPRGGEHGRDRGRRRRLDPHVQGGPAARRRTRPRARPRRAALPDLRPDRRTGAPMRPGLLSADGGAGTRAAVDAEELLADLRLDGLWAAMARGDETRYHAARAVTLAPLTDPADIVHRQRVLGDCLRNPSAVRSLHRPAAEAVADDRKAFRGGATSLLNRSARVRAGGRGPPGADRLGGRRRVRDALVRSGPPHARGRRGRPGVPHHRAGRRGRAHVPDRPRYALPHRPRPGPVRPRVRRRPVLRGGRPSLTPRRGRAPSRGWCRPRRAAC</sequence>
<dbReference type="RefSeq" id="WP_345020839.1">
    <property type="nucleotide sequence ID" value="NZ_BAABDO010000029.1"/>
</dbReference>
<comment type="caution">
    <text evidence="2">The sequence shown here is derived from an EMBL/GenBank/DDBJ whole genome shotgun (WGS) entry which is preliminary data.</text>
</comment>
<reference evidence="3" key="1">
    <citation type="journal article" date="2019" name="Int. J. Syst. Evol. Microbiol.">
        <title>The Global Catalogue of Microorganisms (GCM) 10K type strain sequencing project: providing services to taxonomists for standard genome sequencing and annotation.</title>
        <authorList>
            <consortium name="The Broad Institute Genomics Platform"/>
            <consortium name="The Broad Institute Genome Sequencing Center for Infectious Disease"/>
            <person name="Wu L."/>
            <person name="Ma J."/>
        </authorList>
    </citation>
    <scope>NUCLEOTIDE SEQUENCE [LARGE SCALE GENOMIC DNA]</scope>
    <source>
        <strain evidence="3">JCM 17316</strain>
    </source>
</reference>
<evidence type="ECO:0000313" key="2">
    <source>
        <dbReference type="EMBL" id="GAA4139285.1"/>
    </source>
</evidence>
<protein>
    <submittedName>
        <fullName evidence="2">Uncharacterized protein</fullName>
    </submittedName>
</protein>
<feature type="compositionally biased region" description="Basic and acidic residues" evidence="1">
    <location>
        <begin position="366"/>
        <end position="378"/>
    </location>
</feature>
<evidence type="ECO:0000256" key="1">
    <source>
        <dbReference type="SAM" id="MobiDB-lite"/>
    </source>
</evidence>